<organism evidence="1 2">
    <name type="scientific">Oxobacter pfennigii</name>
    <dbReference type="NCBI Taxonomy" id="36849"/>
    <lineage>
        <taxon>Bacteria</taxon>
        <taxon>Bacillati</taxon>
        <taxon>Bacillota</taxon>
        <taxon>Clostridia</taxon>
        <taxon>Eubacteriales</taxon>
        <taxon>Clostridiaceae</taxon>
        <taxon>Oxobacter</taxon>
    </lineage>
</organism>
<dbReference type="EMBL" id="LKET01000032">
    <property type="protein sequence ID" value="KPU44365.1"/>
    <property type="molecule type" value="Genomic_DNA"/>
</dbReference>
<dbReference type="PATRIC" id="fig|36849.3.peg.2677"/>
<dbReference type="Proteomes" id="UP000050326">
    <property type="component" value="Unassembled WGS sequence"/>
</dbReference>
<keyword evidence="2" id="KW-1185">Reference proteome</keyword>
<evidence type="ECO:0000313" key="2">
    <source>
        <dbReference type="Proteomes" id="UP000050326"/>
    </source>
</evidence>
<dbReference type="InterPro" id="IPR008930">
    <property type="entry name" value="Terpenoid_cyclase/PrenylTrfase"/>
</dbReference>
<dbReference type="OrthoDB" id="9790865at2"/>
<dbReference type="SUPFAM" id="SSF48239">
    <property type="entry name" value="Terpenoid cyclases/Protein prenyltransferases"/>
    <property type="match status" value="1"/>
</dbReference>
<accession>A0A0P8X0R6</accession>
<evidence type="ECO:0008006" key="3">
    <source>
        <dbReference type="Google" id="ProtNLM"/>
    </source>
</evidence>
<protein>
    <recommendedName>
        <fullName evidence="3">Prenyltransferase and squalene oxidase repeat protein</fullName>
    </recommendedName>
</protein>
<comment type="caution">
    <text evidence="1">The sequence shown here is derived from an EMBL/GenBank/DDBJ whole genome shotgun (WGS) entry which is preliminary data.</text>
</comment>
<name>A0A0P8X0R6_9CLOT</name>
<proteinExistence type="predicted"/>
<dbReference type="Gene3D" id="1.50.10.20">
    <property type="match status" value="1"/>
</dbReference>
<evidence type="ECO:0000313" key="1">
    <source>
        <dbReference type="EMBL" id="KPU44365.1"/>
    </source>
</evidence>
<reference evidence="1 2" key="1">
    <citation type="submission" date="2015-09" db="EMBL/GenBank/DDBJ databases">
        <title>Genome sequence of Oxobacter pfennigii DSM 3222.</title>
        <authorList>
            <person name="Poehlein A."/>
            <person name="Bengelsdorf F.R."/>
            <person name="Schiel-Bengelsdorf B."/>
            <person name="Duerre P."/>
            <person name="Daniel R."/>
        </authorList>
    </citation>
    <scope>NUCLEOTIDE SEQUENCE [LARGE SCALE GENOMIC DNA]</scope>
    <source>
        <strain evidence="1 2">DSM 3222</strain>
    </source>
</reference>
<dbReference type="RefSeq" id="WP_054875543.1">
    <property type="nucleotide sequence ID" value="NZ_LKET01000032.1"/>
</dbReference>
<gene>
    <name evidence="1" type="ORF">OXPF_25350</name>
</gene>
<sequence>MAIAEQYQSDIDAILAKRYDNGADYWTTPDKRLCKGSPFSALNCGFMLLELGMEPSDPVLMKIADLFLSSWREDGRFKLSPQGAIYPCNTINAANLLCHLGYASDSRLRKTFDHLLEIQHSDGGWRCNKFSFGRGAETDFSNPGPTLTALNAFRFTGLLNKEQALDRAVEFLLEHWTTRMPLDPCHYGIGTLFMQVEYPFANYNLFVYVYVLSFYDRAKRDQRFLDALGILQSKLVDGNIAVERLNRNLAGLSFCKKGEPSDMGTMRYREILKNLD</sequence>
<dbReference type="STRING" id="36849.OXPF_25350"/>
<dbReference type="AlphaFoldDB" id="A0A0P8X0R6"/>